<evidence type="ECO:0000256" key="2">
    <source>
        <dbReference type="SAM" id="SignalP"/>
    </source>
</evidence>
<accession>A0A6G1J2H3</accession>
<evidence type="ECO:0000313" key="5">
    <source>
        <dbReference type="Proteomes" id="UP000799291"/>
    </source>
</evidence>
<keyword evidence="2" id="KW-0732">Signal</keyword>
<dbReference type="Proteomes" id="UP000799291">
    <property type="component" value="Unassembled WGS sequence"/>
</dbReference>
<evidence type="ECO:0000259" key="3">
    <source>
        <dbReference type="Pfam" id="PF24808"/>
    </source>
</evidence>
<proteinExistence type="predicted"/>
<protein>
    <recommendedName>
        <fullName evidence="3">DUF7707 domain-containing protein</fullName>
    </recommendedName>
</protein>
<feature type="compositionally biased region" description="Low complexity" evidence="1">
    <location>
        <begin position="156"/>
        <end position="180"/>
    </location>
</feature>
<feature type="chain" id="PRO_5026125773" description="DUF7707 domain-containing protein" evidence="2">
    <location>
        <begin position="20"/>
        <end position="209"/>
    </location>
</feature>
<dbReference type="PANTHER" id="PTHR38118:SF2">
    <property type="entry name" value="CDP-ALCOHOL PHOSPHATIDYLTRANSFERASE PROTEIN"/>
    <property type="match status" value="1"/>
</dbReference>
<evidence type="ECO:0000256" key="1">
    <source>
        <dbReference type="SAM" id="MobiDB-lite"/>
    </source>
</evidence>
<feature type="region of interest" description="Disordered" evidence="1">
    <location>
        <begin position="138"/>
        <end position="180"/>
    </location>
</feature>
<keyword evidence="5" id="KW-1185">Reference proteome</keyword>
<reference evidence="4" key="1">
    <citation type="journal article" date="2020" name="Stud. Mycol.">
        <title>101 Dothideomycetes genomes: a test case for predicting lifestyles and emergence of pathogens.</title>
        <authorList>
            <person name="Haridas S."/>
            <person name="Albert R."/>
            <person name="Binder M."/>
            <person name="Bloem J."/>
            <person name="Labutti K."/>
            <person name="Salamov A."/>
            <person name="Andreopoulos B."/>
            <person name="Baker S."/>
            <person name="Barry K."/>
            <person name="Bills G."/>
            <person name="Bluhm B."/>
            <person name="Cannon C."/>
            <person name="Castanera R."/>
            <person name="Culley D."/>
            <person name="Daum C."/>
            <person name="Ezra D."/>
            <person name="Gonzalez J."/>
            <person name="Henrissat B."/>
            <person name="Kuo A."/>
            <person name="Liang C."/>
            <person name="Lipzen A."/>
            <person name="Lutzoni F."/>
            <person name="Magnuson J."/>
            <person name="Mondo S."/>
            <person name="Nolan M."/>
            <person name="Ohm R."/>
            <person name="Pangilinan J."/>
            <person name="Park H.-J."/>
            <person name="Ramirez L."/>
            <person name="Alfaro M."/>
            <person name="Sun H."/>
            <person name="Tritt A."/>
            <person name="Yoshinaga Y."/>
            <person name="Zwiers L.-H."/>
            <person name="Turgeon B."/>
            <person name="Goodwin S."/>
            <person name="Spatafora J."/>
            <person name="Crous P."/>
            <person name="Grigoriev I."/>
        </authorList>
    </citation>
    <scope>NUCLEOTIDE SEQUENCE</scope>
    <source>
        <strain evidence="4">CBS 122367</strain>
    </source>
</reference>
<dbReference type="OrthoDB" id="2121879at2759"/>
<feature type="compositionally biased region" description="Polar residues" evidence="1">
    <location>
        <begin position="138"/>
        <end position="153"/>
    </location>
</feature>
<dbReference type="EMBL" id="MU005580">
    <property type="protein sequence ID" value="KAF2684724.1"/>
    <property type="molecule type" value="Genomic_DNA"/>
</dbReference>
<feature type="signal peptide" evidence="2">
    <location>
        <begin position="1"/>
        <end position="19"/>
    </location>
</feature>
<dbReference type="InterPro" id="IPR056124">
    <property type="entry name" value="DUF7707"/>
</dbReference>
<organism evidence="4 5">
    <name type="scientific">Lentithecium fluviatile CBS 122367</name>
    <dbReference type="NCBI Taxonomy" id="1168545"/>
    <lineage>
        <taxon>Eukaryota</taxon>
        <taxon>Fungi</taxon>
        <taxon>Dikarya</taxon>
        <taxon>Ascomycota</taxon>
        <taxon>Pezizomycotina</taxon>
        <taxon>Dothideomycetes</taxon>
        <taxon>Pleosporomycetidae</taxon>
        <taxon>Pleosporales</taxon>
        <taxon>Massarineae</taxon>
        <taxon>Lentitheciaceae</taxon>
        <taxon>Lentithecium</taxon>
    </lineage>
</organism>
<evidence type="ECO:0000313" key="4">
    <source>
        <dbReference type="EMBL" id="KAF2684724.1"/>
    </source>
</evidence>
<feature type="domain" description="DUF7707" evidence="3">
    <location>
        <begin position="36"/>
        <end position="139"/>
    </location>
</feature>
<name>A0A6G1J2H3_9PLEO</name>
<dbReference type="Pfam" id="PF24808">
    <property type="entry name" value="DUF7707"/>
    <property type="match status" value="1"/>
</dbReference>
<dbReference type="AlphaFoldDB" id="A0A6G1J2H3"/>
<gene>
    <name evidence="4" type="ORF">K458DRAFT_25982</name>
</gene>
<dbReference type="PANTHER" id="PTHR38118">
    <property type="entry name" value="ANCHORED CELL WALL PROTEIN 11-RELATED"/>
    <property type="match status" value="1"/>
</dbReference>
<sequence length="209" mass="21229">MLYSSLLVAASAFASFATAQNGTIVGLPPTISACCTVAAGQINSTFKGEWCRANKNTCPEICGGQGQVAAKGNELTLQDSLEYTCKCKNGTEPDLANYEQTVPGQMCRFWYGLCVNASGEDAAQRFACEQTRNTECGNLTSKGEDPSASTSGAIASRTSSATDGSSSPTNSAGGSSSSSTPGAAALGFARDFGMPLLAGGLVAVFGIAL</sequence>